<name>A0A154IPH2_RHILE</name>
<accession>A0A154IPH2</accession>
<dbReference type="AlphaFoldDB" id="A0A154IPH2"/>
<evidence type="ECO:0000256" key="1">
    <source>
        <dbReference type="ARBA" id="ARBA00022741"/>
    </source>
</evidence>
<dbReference type="NCBIfam" id="TIGR00370">
    <property type="entry name" value="5-oxoprolinase subunit PxpB"/>
    <property type="match status" value="1"/>
</dbReference>
<dbReference type="PANTHER" id="PTHR34698:SF2">
    <property type="entry name" value="5-OXOPROLINASE SUBUNIT B"/>
    <property type="match status" value="1"/>
</dbReference>
<evidence type="ECO:0000259" key="4">
    <source>
        <dbReference type="SMART" id="SM00796"/>
    </source>
</evidence>
<dbReference type="PANTHER" id="PTHR34698">
    <property type="entry name" value="5-OXOPROLINASE SUBUNIT B"/>
    <property type="match status" value="1"/>
</dbReference>
<evidence type="ECO:0000256" key="3">
    <source>
        <dbReference type="ARBA" id="ARBA00022840"/>
    </source>
</evidence>
<keyword evidence="1" id="KW-0547">Nucleotide-binding</keyword>
<reference evidence="5" key="1">
    <citation type="submission" date="2016-03" db="EMBL/GenBank/DDBJ databases">
        <title>Microsymbionts genomes from the relict species Vavilovia formosa.</title>
        <authorList>
            <person name="Chirak E."/>
            <person name="Kimeklis A."/>
            <person name="Kopat V."/>
            <person name="Andronov E."/>
        </authorList>
    </citation>
    <scope>NUCLEOTIDE SEQUENCE [LARGE SCALE GENOMIC DNA]</scope>
    <source>
        <strain evidence="5">Vaf12</strain>
    </source>
</reference>
<dbReference type="Pfam" id="PF02682">
    <property type="entry name" value="CT_C_D"/>
    <property type="match status" value="1"/>
</dbReference>
<dbReference type="SUPFAM" id="SSF50891">
    <property type="entry name" value="Cyclophilin-like"/>
    <property type="match status" value="1"/>
</dbReference>
<feature type="domain" description="Carboxyltransferase" evidence="4">
    <location>
        <begin position="22"/>
        <end position="220"/>
    </location>
</feature>
<protein>
    <submittedName>
        <fullName evidence="5">Allophanate hydrolase</fullName>
    </submittedName>
</protein>
<dbReference type="InterPro" id="IPR010016">
    <property type="entry name" value="PxpB"/>
</dbReference>
<organism evidence="5">
    <name type="scientific">Rhizobium leguminosarum</name>
    <dbReference type="NCBI Taxonomy" id="384"/>
    <lineage>
        <taxon>Bacteria</taxon>
        <taxon>Pseudomonadati</taxon>
        <taxon>Pseudomonadota</taxon>
        <taxon>Alphaproteobacteria</taxon>
        <taxon>Hyphomicrobiales</taxon>
        <taxon>Rhizobiaceae</taxon>
        <taxon>Rhizobium/Agrobacterium group</taxon>
        <taxon>Rhizobium</taxon>
    </lineage>
</organism>
<comment type="caution">
    <text evidence="5">The sequence shown here is derived from an EMBL/GenBank/DDBJ whole genome shotgun (WGS) entry which is preliminary data.</text>
</comment>
<proteinExistence type="predicted"/>
<keyword evidence="2 5" id="KW-0378">Hydrolase</keyword>
<evidence type="ECO:0000256" key="2">
    <source>
        <dbReference type="ARBA" id="ARBA00022801"/>
    </source>
</evidence>
<gene>
    <name evidence="5" type="ORF">A4A59_09860</name>
</gene>
<dbReference type="Gene3D" id="2.40.100.10">
    <property type="entry name" value="Cyclophilin-like"/>
    <property type="match status" value="1"/>
</dbReference>
<evidence type="ECO:0000313" key="5">
    <source>
        <dbReference type="EMBL" id="KZB02509.1"/>
    </source>
</evidence>
<dbReference type="InterPro" id="IPR029000">
    <property type="entry name" value="Cyclophilin-like_dom_sf"/>
</dbReference>
<dbReference type="RefSeq" id="WP_062940443.1">
    <property type="nucleotide sequence ID" value="NZ_CP171848.1"/>
</dbReference>
<dbReference type="GO" id="GO:0005524">
    <property type="term" value="F:ATP binding"/>
    <property type="evidence" value="ECO:0007669"/>
    <property type="project" value="UniProtKB-KW"/>
</dbReference>
<dbReference type="SMART" id="SM00796">
    <property type="entry name" value="AHS1"/>
    <property type="match status" value="1"/>
</dbReference>
<dbReference type="GO" id="GO:0016787">
    <property type="term" value="F:hydrolase activity"/>
    <property type="evidence" value="ECO:0007669"/>
    <property type="project" value="UniProtKB-KW"/>
</dbReference>
<sequence length="235" mass="25562">MIVTTNRHASQREIVPATQSLARVSSIGARSFLLEAPGDFDLVAQRRIWAMSQTVKGWPDLAENIPGMTNLLVIFKETPEDPDAVVSRLLEAWENARSIDLKGKTIEIPVHYGGEYATDLPALCDLSGLSDREVVRIHHEATYRVFALGSAPGFGYLHGLDPRIYMPRKTVPSLKMPKGCVTIGGMQTGVAMLTGPNGWNSIGFATLEMFDPTSPTPAMMAPGDTVRFLPAGIEL</sequence>
<dbReference type="SUPFAM" id="SSF160467">
    <property type="entry name" value="PH0987 N-terminal domain-like"/>
    <property type="match status" value="1"/>
</dbReference>
<dbReference type="InterPro" id="IPR003833">
    <property type="entry name" value="CT_C_D"/>
</dbReference>
<dbReference type="EMBL" id="LVYU01000046">
    <property type="protein sequence ID" value="KZB02509.1"/>
    <property type="molecule type" value="Genomic_DNA"/>
</dbReference>
<keyword evidence="3" id="KW-0067">ATP-binding</keyword>